<evidence type="ECO:0000313" key="4">
    <source>
        <dbReference type="EMBL" id="NDV35731.1"/>
    </source>
</evidence>
<dbReference type="InterPro" id="IPR005225">
    <property type="entry name" value="Small_GTP-bd"/>
</dbReference>
<dbReference type="SMART" id="SM00174">
    <property type="entry name" value="RHO"/>
    <property type="match status" value="1"/>
</dbReference>
<dbReference type="AlphaFoldDB" id="A0A6B2LG07"/>
<dbReference type="PROSITE" id="PS51420">
    <property type="entry name" value="RHO"/>
    <property type="match status" value="1"/>
</dbReference>
<dbReference type="SMART" id="SM00176">
    <property type="entry name" value="RAN"/>
    <property type="match status" value="1"/>
</dbReference>
<dbReference type="Pfam" id="PF00071">
    <property type="entry name" value="Ras"/>
    <property type="match status" value="1"/>
</dbReference>
<name>A0A6B2LG07_9EUKA</name>
<dbReference type="CDD" id="cd00157">
    <property type="entry name" value="Rho"/>
    <property type="match status" value="1"/>
</dbReference>
<proteinExistence type="predicted"/>
<evidence type="ECO:0000256" key="1">
    <source>
        <dbReference type="ARBA" id="ARBA00022741"/>
    </source>
</evidence>
<dbReference type="PRINTS" id="PR00449">
    <property type="entry name" value="RASTRNSFRMNG"/>
</dbReference>
<dbReference type="Gene3D" id="3.40.50.300">
    <property type="entry name" value="P-loop containing nucleotide triphosphate hydrolases"/>
    <property type="match status" value="1"/>
</dbReference>
<dbReference type="FunFam" id="3.40.50.300:FF:000118">
    <property type="entry name" value="Rho-related GTP-binding protein RhoG"/>
    <property type="match status" value="1"/>
</dbReference>
<dbReference type="SMART" id="SM00173">
    <property type="entry name" value="RAS"/>
    <property type="match status" value="1"/>
</dbReference>
<evidence type="ECO:0000256" key="2">
    <source>
        <dbReference type="ARBA" id="ARBA00023134"/>
    </source>
</evidence>
<dbReference type="NCBIfam" id="TIGR00231">
    <property type="entry name" value="small_GTP"/>
    <property type="match status" value="1"/>
</dbReference>
<dbReference type="SMART" id="SM00175">
    <property type="entry name" value="RAB"/>
    <property type="match status" value="1"/>
</dbReference>
<dbReference type="PROSITE" id="PS51421">
    <property type="entry name" value="RAS"/>
    <property type="match status" value="1"/>
</dbReference>
<dbReference type="InterPro" id="IPR027417">
    <property type="entry name" value="P-loop_NTPase"/>
</dbReference>
<dbReference type="InterPro" id="IPR003578">
    <property type="entry name" value="Small_GTPase_Rho"/>
</dbReference>
<dbReference type="PROSITE" id="PS51419">
    <property type="entry name" value="RAB"/>
    <property type="match status" value="1"/>
</dbReference>
<dbReference type="SUPFAM" id="SSF52540">
    <property type="entry name" value="P-loop containing nucleoside triphosphate hydrolases"/>
    <property type="match status" value="1"/>
</dbReference>
<dbReference type="GO" id="GO:0005525">
    <property type="term" value="F:GTP binding"/>
    <property type="evidence" value="ECO:0007669"/>
    <property type="project" value="UniProtKB-KW"/>
</dbReference>
<feature type="region of interest" description="Disordered" evidence="3">
    <location>
        <begin position="186"/>
        <end position="207"/>
    </location>
</feature>
<keyword evidence="2" id="KW-0342">GTP-binding</keyword>
<sequence length="247" mass="27545">MKSVKCVLVGDGAAGKTCMIVRYVQASFPTEYIPTVFDNYSINIDVDGTPINLCLWDVAGQEDYDRLRPLSYPQTDVFLVLFSVTNSKSYESVRTRWIPEISHHCTGVPFFLVGTKIDLRDDPTTITALRQAGKTLVTYDHGVTLASELGAQGYLECSALSEAGLKTLFEEAVRVVITPKKKEKPWAKNAAKKEKAPATEEEVPQGENGRIFKARKSILDDLLKDGVISREVYNQYIQKLRNTFGLT</sequence>
<organism evidence="4">
    <name type="scientific">Arcella intermedia</name>
    <dbReference type="NCBI Taxonomy" id="1963864"/>
    <lineage>
        <taxon>Eukaryota</taxon>
        <taxon>Amoebozoa</taxon>
        <taxon>Tubulinea</taxon>
        <taxon>Elardia</taxon>
        <taxon>Arcellinida</taxon>
        <taxon>Sphaerothecina</taxon>
        <taxon>Arcellidae</taxon>
        <taxon>Arcella</taxon>
    </lineage>
</organism>
<keyword evidence="1" id="KW-0547">Nucleotide-binding</keyword>
<reference evidence="4" key="1">
    <citation type="journal article" date="2020" name="J. Eukaryot. Microbiol.">
        <title>De novo Sequencing, Assembly and Annotation of the Transcriptome for the Free-Living Testate Amoeba Arcella intermedia.</title>
        <authorList>
            <person name="Ribeiro G.M."/>
            <person name="Porfirio-Sousa A.L."/>
            <person name="Maurer-Alcala X.X."/>
            <person name="Katz L.A."/>
            <person name="Lahr D.J.G."/>
        </authorList>
    </citation>
    <scope>NUCLEOTIDE SEQUENCE</scope>
</reference>
<dbReference type="EMBL" id="GIBP01006762">
    <property type="protein sequence ID" value="NDV35731.1"/>
    <property type="molecule type" value="Transcribed_RNA"/>
</dbReference>
<accession>A0A6B2LG07</accession>
<dbReference type="GO" id="GO:0007264">
    <property type="term" value="P:small GTPase-mediated signal transduction"/>
    <property type="evidence" value="ECO:0007669"/>
    <property type="project" value="InterPro"/>
</dbReference>
<dbReference type="InterPro" id="IPR001806">
    <property type="entry name" value="Small_GTPase"/>
</dbReference>
<dbReference type="GO" id="GO:0003924">
    <property type="term" value="F:GTPase activity"/>
    <property type="evidence" value="ECO:0007669"/>
    <property type="project" value="InterPro"/>
</dbReference>
<evidence type="ECO:0000256" key="3">
    <source>
        <dbReference type="SAM" id="MobiDB-lite"/>
    </source>
</evidence>
<dbReference type="PANTHER" id="PTHR24072">
    <property type="entry name" value="RHO FAMILY GTPASE"/>
    <property type="match status" value="1"/>
</dbReference>
<protein>
    <submittedName>
        <fullName evidence="4">Uncharacterized protein</fullName>
    </submittedName>
</protein>